<reference evidence="2 3" key="2">
    <citation type="submission" date="2018-11" db="EMBL/GenBank/DDBJ databases">
        <authorList>
            <consortium name="Pathogen Informatics"/>
        </authorList>
    </citation>
    <scope>NUCLEOTIDE SEQUENCE [LARGE SCALE GENOMIC DNA]</scope>
</reference>
<name>A0A183HSM8_9BILA</name>
<dbReference type="Proteomes" id="UP000267606">
    <property type="component" value="Unassembled WGS sequence"/>
</dbReference>
<keyword evidence="3" id="KW-1185">Reference proteome</keyword>
<gene>
    <name evidence="2" type="ORF">OFLC_LOCUS10487</name>
</gene>
<keyword evidence="1" id="KW-0732">Signal</keyword>
<evidence type="ECO:0000256" key="1">
    <source>
        <dbReference type="SAM" id="SignalP"/>
    </source>
</evidence>
<organism evidence="4">
    <name type="scientific">Onchocerca flexuosa</name>
    <dbReference type="NCBI Taxonomy" id="387005"/>
    <lineage>
        <taxon>Eukaryota</taxon>
        <taxon>Metazoa</taxon>
        <taxon>Ecdysozoa</taxon>
        <taxon>Nematoda</taxon>
        <taxon>Chromadorea</taxon>
        <taxon>Rhabditida</taxon>
        <taxon>Spirurina</taxon>
        <taxon>Spiruromorpha</taxon>
        <taxon>Filarioidea</taxon>
        <taxon>Onchocercidae</taxon>
        <taxon>Onchocerca</taxon>
    </lineage>
</organism>
<proteinExistence type="predicted"/>
<sequence length="53" mass="5982">MRSYKRWPVCLVNFIRWVHLLGERLCIGGGVDLFIVGPGVPGLTLEVMRRGTI</sequence>
<evidence type="ECO:0000313" key="4">
    <source>
        <dbReference type="WBParaSite" id="OFLC_0001048901-mRNA-1"/>
    </source>
</evidence>
<dbReference type="AlphaFoldDB" id="A0A183HSM8"/>
<protein>
    <submittedName>
        <fullName evidence="2 4">Uncharacterized protein</fullName>
    </submittedName>
</protein>
<accession>A0A183HSM8</accession>
<feature type="chain" id="PRO_5044552620" evidence="1">
    <location>
        <begin position="23"/>
        <end position="53"/>
    </location>
</feature>
<dbReference type="WBParaSite" id="OFLC_0001048901-mRNA-1">
    <property type="protein sequence ID" value="OFLC_0001048901-mRNA-1"/>
    <property type="gene ID" value="OFLC_0001048901"/>
</dbReference>
<evidence type="ECO:0000313" key="2">
    <source>
        <dbReference type="EMBL" id="VDO68857.1"/>
    </source>
</evidence>
<reference evidence="4" key="1">
    <citation type="submission" date="2016-06" db="UniProtKB">
        <authorList>
            <consortium name="WormBaseParasite"/>
        </authorList>
    </citation>
    <scope>IDENTIFICATION</scope>
</reference>
<dbReference type="EMBL" id="UZAJ01014017">
    <property type="protein sequence ID" value="VDO68857.1"/>
    <property type="molecule type" value="Genomic_DNA"/>
</dbReference>
<evidence type="ECO:0000313" key="3">
    <source>
        <dbReference type="Proteomes" id="UP000267606"/>
    </source>
</evidence>
<feature type="signal peptide" evidence="1">
    <location>
        <begin position="1"/>
        <end position="22"/>
    </location>
</feature>